<dbReference type="EMBL" id="JAIVGD010000001">
    <property type="protein sequence ID" value="KAH0782072.1"/>
    <property type="molecule type" value="Genomic_DNA"/>
</dbReference>
<dbReference type="Proteomes" id="UP000826656">
    <property type="component" value="Unassembled WGS sequence"/>
</dbReference>
<reference evidence="1 2" key="1">
    <citation type="journal article" date="2021" name="bioRxiv">
        <title>Chromosome-scale and haplotype-resolved genome assembly of a tetraploid potato cultivar.</title>
        <authorList>
            <person name="Sun H."/>
            <person name="Jiao W.-B."/>
            <person name="Krause K."/>
            <person name="Campoy J.A."/>
            <person name="Goel M."/>
            <person name="Folz-Donahue K."/>
            <person name="Kukat C."/>
            <person name="Huettel B."/>
            <person name="Schneeberger K."/>
        </authorList>
    </citation>
    <scope>NUCLEOTIDE SEQUENCE [LARGE SCALE GENOMIC DNA]</scope>
    <source>
        <strain evidence="1">SolTubOtavaFocal</strain>
        <tissue evidence="1">Leaves</tissue>
    </source>
</reference>
<protein>
    <submittedName>
        <fullName evidence="1">Uncharacterized protein</fullName>
    </submittedName>
</protein>
<name>A0ABQ7WQ32_SOLTU</name>
<keyword evidence="2" id="KW-1185">Reference proteome</keyword>
<evidence type="ECO:0000313" key="1">
    <source>
        <dbReference type="EMBL" id="KAH0782072.1"/>
    </source>
</evidence>
<sequence length="63" mass="7154">MEEVFQKVAGSIRRSLLVRFTGGCWFGPPEFGGSIRRRSLGRFARIVRAAVRERWVSGGQVSW</sequence>
<comment type="caution">
    <text evidence="1">The sequence shown here is derived from an EMBL/GenBank/DDBJ whole genome shotgun (WGS) entry which is preliminary data.</text>
</comment>
<organism evidence="1 2">
    <name type="scientific">Solanum tuberosum</name>
    <name type="common">Potato</name>
    <dbReference type="NCBI Taxonomy" id="4113"/>
    <lineage>
        <taxon>Eukaryota</taxon>
        <taxon>Viridiplantae</taxon>
        <taxon>Streptophyta</taxon>
        <taxon>Embryophyta</taxon>
        <taxon>Tracheophyta</taxon>
        <taxon>Spermatophyta</taxon>
        <taxon>Magnoliopsida</taxon>
        <taxon>eudicotyledons</taxon>
        <taxon>Gunneridae</taxon>
        <taxon>Pentapetalae</taxon>
        <taxon>asterids</taxon>
        <taxon>lamiids</taxon>
        <taxon>Solanales</taxon>
        <taxon>Solanaceae</taxon>
        <taxon>Solanoideae</taxon>
        <taxon>Solaneae</taxon>
        <taxon>Solanum</taxon>
    </lineage>
</organism>
<accession>A0ABQ7WQ32</accession>
<proteinExistence type="predicted"/>
<gene>
    <name evidence="1" type="ORF">KY290_001670</name>
</gene>
<evidence type="ECO:0000313" key="2">
    <source>
        <dbReference type="Proteomes" id="UP000826656"/>
    </source>
</evidence>